<evidence type="ECO:0000313" key="1">
    <source>
        <dbReference type="EMBL" id="KAH3882948.1"/>
    </source>
</evidence>
<comment type="caution">
    <text evidence="1">The sequence shown here is derived from an EMBL/GenBank/DDBJ whole genome shotgun (WGS) entry which is preliminary data.</text>
</comment>
<gene>
    <name evidence="1" type="ORF">DPMN_006895</name>
</gene>
<organism evidence="1 2">
    <name type="scientific">Dreissena polymorpha</name>
    <name type="common">Zebra mussel</name>
    <name type="synonym">Mytilus polymorpha</name>
    <dbReference type="NCBI Taxonomy" id="45954"/>
    <lineage>
        <taxon>Eukaryota</taxon>
        <taxon>Metazoa</taxon>
        <taxon>Spiralia</taxon>
        <taxon>Lophotrochozoa</taxon>
        <taxon>Mollusca</taxon>
        <taxon>Bivalvia</taxon>
        <taxon>Autobranchia</taxon>
        <taxon>Heteroconchia</taxon>
        <taxon>Euheterodonta</taxon>
        <taxon>Imparidentia</taxon>
        <taxon>Neoheterodontei</taxon>
        <taxon>Myida</taxon>
        <taxon>Dreissenoidea</taxon>
        <taxon>Dreissenidae</taxon>
        <taxon>Dreissena</taxon>
    </lineage>
</organism>
<reference evidence="1" key="1">
    <citation type="journal article" date="2019" name="bioRxiv">
        <title>The Genome of the Zebra Mussel, Dreissena polymorpha: A Resource for Invasive Species Research.</title>
        <authorList>
            <person name="McCartney M.A."/>
            <person name="Auch B."/>
            <person name="Kono T."/>
            <person name="Mallez S."/>
            <person name="Zhang Y."/>
            <person name="Obille A."/>
            <person name="Becker A."/>
            <person name="Abrahante J.E."/>
            <person name="Garbe J."/>
            <person name="Badalamenti J.P."/>
            <person name="Herman A."/>
            <person name="Mangelson H."/>
            <person name="Liachko I."/>
            <person name="Sullivan S."/>
            <person name="Sone E.D."/>
            <person name="Koren S."/>
            <person name="Silverstein K.A.T."/>
            <person name="Beckman K.B."/>
            <person name="Gohl D.M."/>
        </authorList>
    </citation>
    <scope>NUCLEOTIDE SEQUENCE</scope>
    <source>
        <strain evidence="1">Duluth1</strain>
        <tissue evidence="1">Whole animal</tissue>
    </source>
</reference>
<dbReference type="EMBL" id="JAIWYP010000001">
    <property type="protein sequence ID" value="KAH3882948.1"/>
    <property type="molecule type" value="Genomic_DNA"/>
</dbReference>
<evidence type="ECO:0000313" key="2">
    <source>
        <dbReference type="Proteomes" id="UP000828390"/>
    </source>
</evidence>
<accession>A0A9D4MSQ4</accession>
<keyword evidence="2" id="KW-1185">Reference proteome</keyword>
<name>A0A9D4MSQ4_DREPO</name>
<dbReference type="AlphaFoldDB" id="A0A9D4MSQ4"/>
<protein>
    <submittedName>
        <fullName evidence="1">Uncharacterized protein</fullName>
    </submittedName>
</protein>
<dbReference type="Proteomes" id="UP000828390">
    <property type="component" value="Unassembled WGS sequence"/>
</dbReference>
<reference evidence="1" key="2">
    <citation type="submission" date="2020-11" db="EMBL/GenBank/DDBJ databases">
        <authorList>
            <person name="McCartney M.A."/>
            <person name="Auch B."/>
            <person name="Kono T."/>
            <person name="Mallez S."/>
            <person name="Becker A."/>
            <person name="Gohl D.M."/>
            <person name="Silverstein K.A.T."/>
            <person name="Koren S."/>
            <person name="Bechman K.B."/>
            <person name="Herman A."/>
            <person name="Abrahante J.E."/>
            <person name="Garbe J."/>
        </authorList>
    </citation>
    <scope>NUCLEOTIDE SEQUENCE</scope>
    <source>
        <strain evidence="1">Duluth1</strain>
        <tissue evidence="1">Whole animal</tissue>
    </source>
</reference>
<proteinExistence type="predicted"/>
<sequence>MCITPLEECHSSWFPMDKCDSTYYCYHENTLGKKGNTPLQSHTKLILVFISKTFVTTLHWID</sequence>